<accession>A0A0R3VZR9</accession>
<evidence type="ECO:0000313" key="2">
    <source>
        <dbReference type="EMBL" id="VDK26588.1"/>
    </source>
</evidence>
<protein>
    <submittedName>
        <fullName evidence="2 4">Uncharacterized protein</fullName>
    </submittedName>
</protein>
<reference evidence="4" key="1">
    <citation type="submission" date="2017-02" db="UniProtKB">
        <authorList>
            <consortium name="WormBaseParasite"/>
        </authorList>
    </citation>
    <scope>IDENTIFICATION</scope>
</reference>
<evidence type="ECO:0000313" key="3">
    <source>
        <dbReference type="Proteomes" id="UP000282613"/>
    </source>
</evidence>
<keyword evidence="3" id="KW-1185">Reference proteome</keyword>
<name>A0A0R3VZR9_TAEAS</name>
<evidence type="ECO:0000256" key="1">
    <source>
        <dbReference type="SAM" id="MobiDB-lite"/>
    </source>
</evidence>
<proteinExistence type="predicted"/>
<reference evidence="2 3" key="2">
    <citation type="submission" date="2018-11" db="EMBL/GenBank/DDBJ databases">
        <authorList>
            <consortium name="Pathogen Informatics"/>
        </authorList>
    </citation>
    <scope>NUCLEOTIDE SEQUENCE [LARGE SCALE GENOMIC DNA]</scope>
</reference>
<dbReference type="EMBL" id="UYRS01004035">
    <property type="protein sequence ID" value="VDK26588.1"/>
    <property type="molecule type" value="Genomic_DNA"/>
</dbReference>
<feature type="region of interest" description="Disordered" evidence="1">
    <location>
        <begin position="46"/>
        <end position="70"/>
    </location>
</feature>
<organism evidence="4">
    <name type="scientific">Taenia asiatica</name>
    <name type="common">Asian tapeworm</name>
    <dbReference type="NCBI Taxonomy" id="60517"/>
    <lineage>
        <taxon>Eukaryota</taxon>
        <taxon>Metazoa</taxon>
        <taxon>Spiralia</taxon>
        <taxon>Lophotrochozoa</taxon>
        <taxon>Platyhelminthes</taxon>
        <taxon>Cestoda</taxon>
        <taxon>Eucestoda</taxon>
        <taxon>Cyclophyllidea</taxon>
        <taxon>Taeniidae</taxon>
        <taxon>Taenia</taxon>
    </lineage>
</organism>
<dbReference type="WBParaSite" id="TASK_0000291301-mRNA-1">
    <property type="protein sequence ID" value="TASK_0000291301-mRNA-1"/>
    <property type="gene ID" value="TASK_0000291301"/>
</dbReference>
<dbReference type="Proteomes" id="UP000282613">
    <property type="component" value="Unassembled WGS sequence"/>
</dbReference>
<sequence length="70" mass="7719">MSHHCDEKFDKLGARRERCQRRTGSETLYLACVNAAWDTVAGVGDRPVEKTVNNPWVGDGDDGAAASDRR</sequence>
<dbReference type="AlphaFoldDB" id="A0A0R3VZR9"/>
<gene>
    <name evidence="2" type="ORF">TASK_LOCUS2914</name>
</gene>
<evidence type="ECO:0000313" key="4">
    <source>
        <dbReference type="WBParaSite" id="TASK_0000291301-mRNA-1"/>
    </source>
</evidence>